<dbReference type="NCBIfam" id="NF007640">
    <property type="entry name" value="PRK10307.1"/>
    <property type="match status" value="1"/>
</dbReference>
<feature type="domain" description="Glycosyltransferase subfamily 4-like N-terminal" evidence="2">
    <location>
        <begin position="16"/>
        <end position="202"/>
    </location>
</feature>
<dbReference type="Pfam" id="PF00534">
    <property type="entry name" value="Glycos_transf_1"/>
    <property type="match status" value="1"/>
</dbReference>
<name>A0ABU5U362_9CYAN</name>
<reference evidence="3 4" key="1">
    <citation type="submission" date="2023-12" db="EMBL/GenBank/DDBJ databases">
        <title>Baltic Sea Cyanobacteria.</title>
        <authorList>
            <person name="Delbaje E."/>
            <person name="Fewer D.P."/>
            <person name="Shishido T.K."/>
        </authorList>
    </citation>
    <scope>NUCLEOTIDE SEQUENCE [LARGE SCALE GENOMIC DNA]</scope>
    <source>
        <strain evidence="3 4">CCNP 1315</strain>
    </source>
</reference>
<dbReference type="InterPro" id="IPR028098">
    <property type="entry name" value="Glyco_trans_4-like_N"/>
</dbReference>
<dbReference type="RefSeq" id="WP_323222545.1">
    <property type="nucleotide sequence ID" value="NZ_JAYGHT010000134.1"/>
</dbReference>
<evidence type="ECO:0000313" key="4">
    <source>
        <dbReference type="Proteomes" id="UP001301728"/>
    </source>
</evidence>
<dbReference type="InterPro" id="IPR050194">
    <property type="entry name" value="Glycosyltransferase_grp1"/>
</dbReference>
<dbReference type="Proteomes" id="UP001301728">
    <property type="component" value="Unassembled WGS sequence"/>
</dbReference>
<dbReference type="EMBL" id="JAYGHT010000134">
    <property type="protein sequence ID" value="MEA5521554.1"/>
    <property type="molecule type" value="Genomic_DNA"/>
</dbReference>
<protein>
    <submittedName>
        <fullName evidence="3">WcaI family glycosyltransferase</fullName>
    </submittedName>
</protein>
<dbReference type="CDD" id="cd03794">
    <property type="entry name" value="GT4_WbuB-like"/>
    <property type="match status" value="1"/>
</dbReference>
<dbReference type="SUPFAM" id="SSF53756">
    <property type="entry name" value="UDP-Glycosyltransferase/glycogen phosphorylase"/>
    <property type="match status" value="1"/>
</dbReference>
<evidence type="ECO:0000313" key="3">
    <source>
        <dbReference type="EMBL" id="MEA5521554.1"/>
    </source>
</evidence>
<sequence length="428" mass="47778">MRILIYSYNYHPEPIGIAPLMTELAEGLVAKGHEVRVVTGMPNYPQRRIYDEYRGKSYVTEQKNGVTIQRSYIFVRGPEPGVLDRILLDGSFIFTSLFQAINGWRPDVIFATEPPLLVCVPVALYAWVNRCPFVLNIQDIVSEAAVRVNLLKKGGPLVGIAEKLEKFAYWRADQLSVIATGFIDSLERQGVHPQKITYIPNWVDTNFIRPLPKENNPFRQAHQLQDKFVVLYSGNIALTQGLETVIQAAAQLQYIPEIVFVIVGEASALVHLQDYCETYNAHNVRLLPFEPREKLPEMLSAADVGLVVQKSQVTVFNLPSKIPVLLASGCAIVASVPDSGTAKEAVENSGAGLVVPPEDAEALAASLLELYHDPERVKFLGQQGRQYAEEFFSFEQALKQYEALFSQVISAGKLQRYNESKSNNLNQN</sequence>
<keyword evidence="4" id="KW-1185">Reference proteome</keyword>
<dbReference type="Gene3D" id="3.40.50.2000">
    <property type="entry name" value="Glycogen Phosphorylase B"/>
    <property type="match status" value="2"/>
</dbReference>
<dbReference type="PANTHER" id="PTHR45947:SF3">
    <property type="entry name" value="SULFOQUINOVOSYL TRANSFERASE SQD2"/>
    <property type="match status" value="1"/>
</dbReference>
<dbReference type="InterPro" id="IPR001296">
    <property type="entry name" value="Glyco_trans_1"/>
</dbReference>
<feature type="domain" description="Glycosyl transferase family 1" evidence="1">
    <location>
        <begin position="218"/>
        <end position="386"/>
    </location>
</feature>
<proteinExistence type="predicted"/>
<gene>
    <name evidence="3" type="ORF">VB854_21685</name>
</gene>
<accession>A0ABU5U362</accession>
<comment type="caution">
    <text evidence="3">The sequence shown here is derived from an EMBL/GenBank/DDBJ whole genome shotgun (WGS) entry which is preliminary data.</text>
</comment>
<dbReference type="PANTHER" id="PTHR45947">
    <property type="entry name" value="SULFOQUINOVOSYL TRANSFERASE SQD2"/>
    <property type="match status" value="1"/>
</dbReference>
<dbReference type="Pfam" id="PF13579">
    <property type="entry name" value="Glyco_trans_4_4"/>
    <property type="match status" value="1"/>
</dbReference>
<organism evidence="3 4">
    <name type="scientific">Limnoraphis robusta CCNP1315</name>
    <dbReference type="NCBI Taxonomy" id="3110306"/>
    <lineage>
        <taxon>Bacteria</taxon>
        <taxon>Bacillati</taxon>
        <taxon>Cyanobacteriota</taxon>
        <taxon>Cyanophyceae</taxon>
        <taxon>Oscillatoriophycideae</taxon>
        <taxon>Oscillatoriales</taxon>
        <taxon>Sirenicapillariaceae</taxon>
        <taxon>Limnoraphis</taxon>
    </lineage>
</organism>
<evidence type="ECO:0000259" key="1">
    <source>
        <dbReference type="Pfam" id="PF00534"/>
    </source>
</evidence>
<evidence type="ECO:0000259" key="2">
    <source>
        <dbReference type="Pfam" id="PF13579"/>
    </source>
</evidence>